<dbReference type="Proteomes" id="UP000777784">
    <property type="component" value="Unassembled WGS sequence"/>
</dbReference>
<feature type="compositionally biased region" description="Acidic residues" evidence="1">
    <location>
        <begin position="50"/>
        <end position="69"/>
    </location>
</feature>
<proteinExistence type="predicted"/>
<name>A0A948RW82_UNCEI</name>
<reference evidence="2" key="1">
    <citation type="submission" date="2021-05" db="EMBL/GenBank/DDBJ databases">
        <title>Energy efficiency and biological interactions define the core microbiome of deep oligotrophic groundwater.</title>
        <authorList>
            <person name="Mehrshad M."/>
            <person name="Lopez-Fernandez M."/>
            <person name="Bell E."/>
            <person name="Bernier-Latmani R."/>
            <person name="Bertilsson S."/>
            <person name="Dopson M."/>
        </authorList>
    </citation>
    <scope>NUCLEOTIDE SEQUENCE</scope>
    <source>
        <strain evidence="2">Modern_marine.mb.64</strain>
    </source>
</reference>
<feature type="region of interest" description="Disordered" evidence="1">
    <location>
        <begin position="1"/>
        <end position="95"/>
    </location>
</feature>
<sequence length="95" mass="10498">MDRLSNINKIPSIETLERVQGLRDRGQNQDKSPSHESPQRGDEEAASGGIEDEEREKEMSPEEETGVEDQESKIEGETSCQDGGTVKGRVIDIKA</sequence>
<organism evidence="2 3">
    <name type="scientific">Eiseniibacteriota bacterium</name>
    <dbReference type="NCBI Taxonomy" id="2212470"/>
    <lineage>
        <taxon>Bacteria</taxon>
        <taxon>Candidatus Eiseniibacteriota</taxon>
    </lineage>
</organism>
<accession>A0A948RW82</accession>
<evidence type="ECO:0000313" key="2">
    <source>
        <dbReference type="EMBL" id="MBU2692163.1"/>
    </source>
</evidence>
<dbReference type="EMBL" id="JAHJDP010000085">
    <property type="protein sequence ID" value="MBU2692163.1"/>
    <property type="molecule type" value="Genomic_DNA"/>
</dbReference>
<protein>
    <submittedName>
        <fullName evidence="2">Uncharacterized protein</fullName>
    </submittedName>
</protein>
<evidence type="ECO:0000313" key="3">
    <source>
        <dbReference type="Proteomes" id="UP000777784"/>
    </source>
</evidence>
<feature type="compositionally biased region" description="Basic and acidic residues" evidence="1">
    <location>
        <begin position="15"/>
        <end position="43"/>
    </location>
</feature>
<evidence type="ECO:0000256" key="1">
    <source>
        <dbReference type="SAM" id="MobiDB-lite"/>
    </source>
</evidence>
<gene>
    <name evidence="2" type="ORF">KJ970_14675</name>
</gene>
<dbReference type="AlphaFoldDB" id="A0A948RW82"/>
<comment type="caution">
    <text evidence="2">The sequence shown here is derived from an EMBL/GenBank/DDBJ whole genome shotgun (WGS) entry which is preliminary data.</text>
</comment>